<evidence type="ECO:0000256" key="9">
    <source>
        <dbReference type="ARBA" id="ARBA00023251"/>
    </source>
</evidence>
<dbReference type="OrthoDB" id="9811110at2"/>
<dbReference type="GO" id="GO:0046677">
    <property type="term" value="P:response to antibiotic"/>
    <property type="evidence" value="ECO:0007669"/>
    <property type="project" value="UniProtKB-KW"/>
</dbReference>
<dbReference type="InterPro" id="IPR048279">
    <property type="entry name" value="MdtK-like"/>
</dbReference>
<accession>K0B046</accession>
<feature type="transmembrane region" description="Helical" evidence="10">
    <location>
        <begin position="426"/>
        <end position="443"/>
    </location>
</feature>
<dbReference type="InterPro" id="IPR051327">
    <property type="entry name" value="MATE_MepA_subfamily"/>
</dbReference>
<keyword evidence="9" id="KW-0046">Antibiotic resistance</keyword>
<feature type="transmembrane region" description="Helical" evidence="10">
    <location>
        <begin position="93"/>
        <end position="116"/>
    </location>
</feature>
<dbReference type="GO" id="GO:0042910">
    <property type="term" value="F:xenobiotic transmembrane transporter activity"/>
    <property type="evidence" value="ECO:0007669"/>
    <property type="project" value="InterPro"/>
</dbReference>
<feature type="transmembrane region" description="Helical" evidence="10">
    <location>
        <begin position="235"/>
        <end position="258"/>
    </location>
</feature>
<dbReference type="KEGG" id="cad:Curi_c24080"/>
<dbReference type="RefSeq" id="WP_014968537.1">
    <property type="nucleotide sequence ID" value="NC_018664.1"/>
</dbReference>
<dbReference type="PANTHER" id="PTHR43823">
    <property type="entry name" value="SPORULATION PROTEIN YKVU"/>
    <property type="match status" value="1"/>
</dbReference>
<evidence type="ECO:0000256" key="8">
    <source>
        <dbReference type="ARBA" id="ARBA00023136"/>
    </source>
</evidence>
<dbReference type="PATRIC" id="fig|1128398.3.peg.2483"/>
<feature type="transmembrane region" description="Helical" evidence="10">
    <location>
        <begin position="398"/>
        <end position="420"/>
    </location>
</feature>
<keyword evidence="7 10" id="KW-1133">Transmembrane helix</keyword>
<feature type="transmembrane region" description="Helical" evidence="10">
    <location>
        <begin position="136"/>
        <end position="153"/>
    </location>
</feature>
<evidence type="ECO:0000256" key="7">
    <source>
        <dbReference type="ARBA" id="ARBA00022989"/>
    </source>
</evidence>
<protein>
    <recommendedName>
        <fullName evidence="3">Multidrug export protein MepA</fullName>
    </recommendedName>
</protein>
<keyword evidence="5" id="KW-1003">Cell membrane</keyword>
<dbReference type="AlphaFoldDB" id="K0B046"/>
<keyword evidence="6 10" id="KW-0812">Transmembrane</keyword>
<evidence type="ECO:0000313" key="11">
    <source>
        <dbReference type="EMBL" id="AFS79403.1"/>
    </source>
</evidence>
<name>K0B046_GOTA9</name>
<dbReference type="PANTHER" id="PTHR43823:SF3">
    <property type="entry name" value="MULTIDRUG EXPORT PROTEIN MEPA"/>
    <property type="match status" value="1"/>
</dbReference>
<dbReference type="InterPro" id="IPR002528">
    <property type="entry name" value="MATE_fam"/>
</dbReference>
<organism evidence="11 12">
    <name type="scientific">Gottschalkia acidurici (strain ATCC 7906 / DSM 604 / BCRC 14475 / CIP 104303 / KCTC 5404 / NCIMB 10678 / 9a)</name>
    <name type="common">Clostridium acidurici</name>
    <dbReference type="NCBI Taxonomy" id="1128398"/>
    <lineage>
        <taxon>Bacteria</taxon>
        <taxon>Bacillati</taxon>
        <taxon>Bacillota</taxon>
        <taxon>Tissierellia</taxon>
        <taxon>Tissierellales</taxon>
        <taxon>Gottschalkiaceae</taxon>
        <taxon>Gottschalkia</taxon>
    </lineage>
</organism>
<reference evidence="11 12" key="1">
    <citation type="journal article" date="2012" name="PLoS ONE">
        <title>The purine-utilizing bacterium Clostridium acidurici 9a: a genome-guided metabolic reconsideration.</title>
        <authorList>
            <person name="Hartwich K."/>
            <person name="Poehlein A."/>
            <person name="Daniel R."/>
        </authorList>
    </citation>
    <scope>NUCLEOTIDE SEQUENCE [LARGE SCALE GENOMIC DNA]</scope>
    <source>
        <strain evidence="12">ATCC 7906 / DSM 604 / BCRC 14475 / CIP 104303 / KCTC 5404 / NCIMB 10678 / 9a</strain>
    </source>
</reference>
<feature type="transmembrane region" description="Helical" evidence="10">
    <location>
        <begin position="48"/>
        <end position="72"/>
    </location>
</feature>
<evidence type="ECO:0000256" key="1">
    <source>
        <dbReference type="ARBA" id="ARBA00004651"/>
    </source>
</evidence>
<feature type="transmembrane region" description="Helical" evidence="10">
    <location>
        <begin position="165"/>
        <end position="188"/>
    </location>
</feature>
<dbReference type="GO" id="GO:0015297">
    <property type="term" value="F:antiporter activity"/>
    <property type="evidence" value="ECO:0007669"/>
    <property type="project" value="InterPro"/>
</dbReference>
<evidence type="ECO:0000313" key="12">
    <source>
        <dbReference type="Proteomes" id="UP000006094"/>
    </source>
</evidence>
<dbReference type="eggNOG" id="COG0534">
    <property type="taxonomic scope" value="Bacteria"/>
</dbReference>
<dbReference type="EMBL" id="CP003326">
    <property type="protein sequence ID" value="AFS79403.1"/>
    <property type="molecule type" value="Genomic_DNA"/>
</dbReference>
<proteinExistence type="inferred from homology"/>
<feature type="transmembrane region" description="Helical" evidence="10">
    <location>
        <begin position="316"/>
        <end position="337"/>
    </location>
</feature>
<feature type="transmembrane region" description="Helical" evidence="10">
    <location>
        <begin position="12"/>
        <end position="36"/>
    </location>
</feature>
<dbReference type="STRING" id="1128398.Curi_c24080"/>
<evidence type="ECO:0000256" key="4">
    <source>
        <dbReference type="ARBA" id="ARBA00022448"/>
    </source>
</evidence>
<evidence type="ECO:0000256" key="2">
    <source>
        <dbReference type="ARBA" id="ARBA00008417"/>
    </source>
</evidence>
<evidence type="ECO:0000256" key="5">
    <source>
        <dbReference type="ARBA" id="ARBA00022475"/>
    </source>
</evidence>
<feature type="transmembrane region" description="Helical" evidence="10">
    <location>
        <begin position="270"/>
        <end position="290"/>
    </location>
</feature>
<dbReference type="CDD" id="cd13143">
    <property type="entry name" value="MATE_MepA_like"/>
    <property type="match status" value="1"/>
</dbReference>
<feature type="transmembrane region" description="Helical" evidence="10">
    <location>
        <begin position="357"/>
        <end position="377"/>
    </location>
</feature>
<gene>
    <name evidence="11" type="ordered locus">Curi_c24080</name>
</gene>
<evidence type="ECO:0000256" key="3">
    <source>
        <dbReference type="ARBA" id="ARBA00022106"/>
    </source>
</evidence>
<evidence type="ECO:0000256" key="6">
    <source>
        <dbReference type="ARBA" id="ARBA00022692"/>
    </source>
</evidence>
<dbReference type="InterPro" id="IPR045070">
    <property type="entry name" value="MATE_MepA-like"/>
</dbReference>
<dbReference type="HOGENOM" id="CLU_012893_0_0_9"/>
<dbReference type="PIRSF" id="PIRSF006603">
    <property type="entry name" value="DinF"/>
    <property type="match status" value="1"/>
</dbReference>
<dbReference type="GO" id="GO:0005886">
    <property type="term" value="C:plasma membrane"/>
    <property type="evidence" value="ECO:0007669"/>
    <property type="project" value="UniProtKB-SubCell"/>
</dbReference>
<feature type="transmembrane region" description="Helical" evidence="10">
    <location>
        <begin position="194"/>
        <end position="215"/>
    </location>
</feature>
<comment type="similarity">
    <text evidence="2">Belongs to the multi antimicrobial extrusion (MATE) (TC 2.A.66.1) family. MepA subfamily.</text>
</comment>
<keyword evidence="12" id="KW-1185">Reference proteome</keyword>
<dbReference type="NCBIfam" id="TIGR00797">
    <property type="entry name" value="matE"/>
    <property type="match status" value="1"/>
</dbReference>
<comment type="subcellular location">
    <subcellularLocation>
        <location evidence="1">Cell membrane</location>
        <topology evidence="1">Multi-pass membrane protein</topology>
    </subcellularLocation>
</comment>
<sequence length="450" mass="48668">MDRSKQLGESPVGKLLLSFSVPAIIGMVVNAFYNIVDRIFIGHYVGGLGLAGVAVSYPIMIIVMAFGMLIGVGATSIISIRLGEGRNEDAEKVFGNAFFLLIIIPVLLSAFCLLFLDQILGLFGASENILPLAKEYLSIILYGSIFQVIGFGMNNFIRSEGSPRIAMMTMLIGAIINIVLDYVFIVIFNMGMKGAALATIIGQAASAIWVLKYFLFGQSLLKLRKENLKLKSEIVTHILSLGSAQFFSQIANSAIILIINRSLASYGGDIAISAYAIINSIAIFLVMPLFGINQGAQPIIGYNFGAKNYDRVKKTLSLAIIAATIIVVLGFIVIMAFPQLLVSMFSKGDSELTKVTITGLRVFLAALPVIGFQIISSNYFQATGKPKHALFLSLSRQVIVLIPAVLILPRFFGLAGVWAAGPVSDFISSLLTMIFLAIDMRLLNRQTKIS</sequence>
<dbReference type="Pfam" id="PF01554">
    <property type="entry name" value="MatE"/>
    <property type="match status" value="2"/>
</dbReference>
<keyword evidence="8 10" id="KW-0472">Membrane</keyword>
<dbReference type="Proteomes" id="UP000006094">
    <property type="component" value="Chromosome"/>
</dbReference>
<evidence type="ECO:0000256" key="10">
    <source>
        <dbReference type="SAM" id="Phobius"/>
    </source>
</evidence>
<keyword evidence="4" id="KW-0813">Transport</keyword>